<evidence type="ECO:0000256" key="3">
    <source>
        <dbReference type="ARBA" id="ARBA00022816"/>
    </source>
</evidence>
<keyword evidence="3" id="KW-0509">mRNA transport</keyword>
<sequence>MAFSFGSGAPAFGAAPASSGGFSFGGSPAPAFGAPAASSGGFSFGGAAAPAPAASSGGFSFGGAAAAPAPAASSGGFGFSSALVPAAAPASPFGGFGAPPAASAAAAAPAAAPAGAGALTYSSKFDDLPAQVKSAFEQLQQQVSQYESDRAAVGRMDHLQEAPSGGRDVGAEAAALQSELRAVQGSMAAEAEALANFREKAVQLLKATDGVVRTFQRTKLWRDAPTQFKGQVMPTAMQELLSQPVMLPSPFLEQVAAGFADRVSEFKKAVAELEQALAAQGGAAAAADGAGLDATTALPAVVANLHDYLTHVAAKMERVHCELQAAKAAHRAALRAQGIYRDPFERAQAHAEKLAKARALAPPLLPPPASNPAGAGAGADAGAPGGAAGAQLALPAPGGFGGGGGGFGFGSPFPGTPGAYGAPQGAALGRTSSKTGARNSKSRR</sequence>
<organism evidence="9 10">
    <name type="scientific">Raphidocelis subcapitata</name>
    <dbReference type="NCBI Taxonomy" id="307507"/>
    <lineage>
        <taxon>Eukaryota</taxon>
        <taxon>Viridiplantae</taxon>
        <taxon>Chlorophyta</taxon>
        <taxon>core chlorophytes</taxon>
        <taxon>Chlorophyceae</taxon>
        <taxon>CS clade</taxon>
        <taxon>Sphaeropleales</taxon>
        <taxon>Selenastraceae</taxon>
        <taxon>Raphidocelis</taxon>
    </lineage>
</organism>
<feature type="compositionally biased region" description="Low complexity" evidence="8">
    <location>
        <begin position="410"/>
        <end position="419"/>
    </location>
</feature>
<keyword evidence="2" id="KW-0813">Transport</keyword>
<dbReference type="GO" id="GO:0015031">
    <property type="term" value="P:protein transport"/>
    <property type="evidence" value="ECO:0007669"/>
    <property type="project" value="UniProtKB-KW"/>
</dbReference>
<evidence type="ECO:0000256" key="6">
    <source>
        <dbReference type="ARBA" id="ARBA00023132"/>
    </source>
</evidence>
<dbReference type="PANTHER" id="PTHR13437:SF2">
    <property type="entry name" value="NUCLEOPORIN P58_P45"/>
    <property type="match status" value="1"/>
</dbReference>
<dbReference type="STRING" id="307507.A0A2V0NV97"/>
<keyword evidence="5" id="KW-0811">Translocation</keyword>
<keyword evidence="6" id="KW-0906">Nuclear pore complex</keyword>
<dbReference type="FunCoup" id="A0A2V0NV97">
    <property type="interactions" value="268"/>
</dbReference>
<keyword evidence="7" id="KW-0539">Nucleus</keyword>
<dbReference type="InParanoid" id="A0A2V0NV97"/>
<gene>
    <name evidence="9" type="ORF">Rsub_01366</name>
</gene>
<dbReference type="OrthoDB" id="2538017at2759"/>
<dbReference type="GO" id="GO:0008139">
    <property type="term" value="F:nuclear localization sequence binding"/>
    <property type="evidence" value="ECO:0007669"/>
    <property type="project" value="InterPro"/>
</dbReference>
<accession>A0A2V0NV97</accession>
<dbReference type="EMBL" id="BDRX01000007">
    <property type="protein sequence ID" value="GBF88867.1"/>
    <property type="molecule type" value="Genomic_DNA"/>
</dbReference>
<dbReference type="AlphaFoldDB" id="A0A2V0NV97"/>
<evidence type="ECO:0000313" key="9">
    <source>
        <dbReference type="EMBL" id="GBF88867.1"/>
    </source>
</evidence>
<keyword evidence="10" id="KW-1185">Reference proteome</keyword>
<dbReference type="PANTHER" id="PTHR13437">
    <property type="entry name" value="NUCLEOPORIN P58/P45 NUCLEOPORIN-LIKE PROTEIN 1"/>
    <property type="match status" value="1"/>
</dbReference>
<evidence type="ECO:0000256" key="8">
    <source>
        <dbReference type="SAM" id="MobiDB-lite"/>
    </source>
</evidence>
<evidence type="ECO:0000313" key="10">
    <source>
        <dbReference type="Proteomes" id="UP000247498"/>
    </source>
</evidence>
<evidence type="ECO:0000256" key="4">
    <source>
        <dbReference type="ARBA" id="ARBA00022927"/>
    </source>
</evidence>
<dbReference type="InterPro" id="IPR024882">
    <property type="entry name" value="NUP58/p45/49"/>
</dbReference>
<evidence type="ECO:0000256" key="2">
    <source>
        <dbReference type="ARBA" id="ARBA00022448"/>
    </source>
</evidence>
<evidence type="ECO:0000256" key="7">
    <source>
        <dbReference type="ARBA" id="ARBA00023242"/>
    </source>
</evidence>
<feature type="compositionally biased region" description="Polar residues" evidence="8">
    <location>
        <begin position="430"/>
        <end position="444"/>
    </location>
</feature>
<dbReference type="GO" id="GO:0051028">
    <property type="term" value="P:mRNA transport"/>
    <property type="evidence" value="ECO:0007669"/>
    <property type="project" value="UniProtKB-KW"/>
</dbReference>
<comment type="subcellular location">
    <subcellularLocation>
        <location evidence="1">Nucleus</location>
        <location evidence="1">Nuclear pore complex</location>
    </subcellularLocation>
</comment>
<feature type="region of interest" description="Disordered" evidence="8">
    <location>
        <begin position="362"/>
        <end position="386"/>
    </location>
</feature>
<dbReference type="GO" id="GO:0017056">
    <property type="term" value="F:structural constituent of nuclear pore"/>
    <property type="evidence" value="ECO:0007669"/>
    <property type="project" value="InterPro"/>
</dbReference>
<dbReference type="Proteomes" id="UP000247498">
    <property type="component" value="Unassembled WGS sequence"/>
</dbReference>
<name>A0A2V0NV97_9CHLO</name>
<evidence type="ECO:0000256" key="5">
    <source>
        <dbReference type="ARBA" id="ARBA00023010"/>
    </source>
</evidence>
<reference evidence="9 10" key="1">
    <citation type="journal article" date="2018" name="Sci. Rep.">
        <title>Raphidocelis subcapitata (=Pseudokirchneriella subcapitata) provides an insight into genome evolution and environmental adaptations in the Sphaeropleales.</title>
        <authorList>
            <person name="Suzuki S."/>
            <person name="Yamaguchi H."/>
            <person name="Nakajima N."/>
            <person name="Kawachi M."/>
        </authorList>
    </citation>
    <scope>NUCLEOTIDE SEQUENCE [LARGE SCALE GENOMIC DNA]</scope>
    <source>
        <strain evidence="9 10">NIES-35</strain>
    </source>
</reference>
<dbReference type="GO" id="GO:0005643">
    <property type="term" value="C:nuclear pore"/>
    <property type="evidence" value="ECO:0007669"/>
    <property type="project" value="UniProtKB-SubCell"/>
</dbReference>
<feature type="compositionally biased region" description="Gly residues" evidence="8">
    <location>
        <begin position="375"/>
        <end position="386"/>
    </location>
</feature>
<keyword evidence="4" id="KW-0653">Protein transport</keyword>
<protein>
    <submittedName>
        <fullName evidence="9">Uncharacterized protein</fullName>
    </submittedName>
</protein>
<proteinExistence type="predicted"/>
<comment type="caution">
    <text evidence="9">The sequence shown here is derived from an EMBL/GenBank/DDBJ whole genome shotgun (WGS) entry which is preliminary data.</text>
</comment>
<evidence type="ECO:0000256" key="1">
    <source>
        <dbReference type="ARBA" id="ARBA00004567"/>
    </source>
</evidence>
<dbReference type="Gene3D" id="6.10.140.1350">
    <property type="match status" value="1"/>
</dbReference>
<feature type="region of interest" description="Disordered" evidence="8">
    <location>
        <begin position="404"/>
        <end position="444"/>
    </location>
</feature>